<keyword evidence="11" id="KW-1185">Reference proteome</keyword>
<keyword evidence="3" id="KW-0309">Germination</keyword>
<dbReference type="PANTHER" id="PTHR35789:SF1">
    <property type="entry name" value="SPORE GERMINATION PROTEIN B3"/>
    <property type="match status" value="1"/>
</dbReference>
<evidence type="ECO:0000256" key="7">
    <source>
        <dbReference type="ARBA" id="ARBA00023288"/>
    </source>
</evidence>
<evidence type="ECO:0000259" key="8">
    <source>
        <dbReference type="Pfam" id="PF05504"/>
    </source>
</evidence>
<dbReference type="Pfam" id="PF05504">
    <property type="entry name" value="Spore_GerAC"/>
    <property type="match status" value="1"/>
</dbReference>
<keyword evidence="7" id="KW-0449">Lipoprotein</keyword>
<feature type="domain" description="Spore germination GerAC-like C-terminal" evidence="8">
    <location>
        <begin position="212"/>
        <end position="375"/>
    </location>
</feature>
<evidence type="ECO:0000256" key="6">
    <source>
        <dbReference type="ARBA" id="ARBA00023139"/>
    </source>
</evidence>
<dbReference type="Pfam" id="PF25198">
    <property type="entry name" value="Spore_GerAC_N"/>
    <property type="match status" value="1"/>
</dbReference>
<dbReference type="InterPro" id="IPR008844">
    <property type="entry name" value="Spore_GerAC-like"/>
</dbReference>
<evidence type="ECO:0000256" key="5">
    <source>
        <dbReference type="ARBA" id="ARBA00023136"/>
    </source>
</evidence>
<evidence type="ECO:0000256" key="4">
    <source>
        <dbReference type="ARBA" id="ARBA00022729"/>
    </source>
</evidence>
<dbReference type="GO" id="GO:0016020">
    <property type="term" value="C:membrane"/>
    <property type="evidence" value="ECO:0007669"/>
    <property type="project" value="UniProtKB-SubCell"/>
</dbReference>
<comment type="similarity">
    <text evidence="2">Belongs to the GerABKC lipoprotein family.</text>
</comment>
<keyword evidence="5" id="KW-0472">Membrane</keyword>
<protein>
    <submittedName>
        <fullName evidence="10">Ger(X)C family spore germination protein</fullName>
    </submittedName>
</protein>
<dbReference type="GO" id="GO:0009847">
    <property type="term" value="P:spore germination"/>
    <property type="evidence" value="ECO:0007669"/>
    <property type="project" value="InterPro"/>
</dbReference>
<evidence type="ECO:0000259" key="9">
    <source>
        <dbReference type="Pfam" id="PF25198"/>
    </source>
</evidence>
<gene>
    <name evidence="10" type="ORF">FE782_31280</name>
</gene>
<organism evidence="10 11">
    <name type="scientific">Paenibacillus antri</name>
    <dbReference type="NCBI Taxonomy" id="2582848"/>
    <lineage>
        <taxon>Bacteria</taxon>
        <taxon>Bacillati</taxon>
        <taxon>Bacillota</taxon>
        <taxon>Bacilli</taxon>
        <taxon>Bacillales</taxon>
        <taxon>Paenibacillaceae</taxon>
        <taxon>Paenibacillus</taxon>
    </lineage>
</organism>
<dbReference type="RefSeq" id="WP_138198270.1">
    <property type="nucleotide sequence ID" value="NZ_VCIW01000040.1"/>
</dbReference>
<evidence type="ECO:0000256" key="3">
    <source>
        <dbReference type="ARBA" id="ARBA00022544"/>
    </source>
</evidence>
<dbReference type="PROSITE" id="PS51257">
    <property type="entry name" value="PROKAR_LIPOPROTEIN"/>
    <property type="match status" value="1"/>
</dbReference>
<dbReference type="InterPro" id="IPR046953">
    <property type="entry name" value="Spore_GerAC-like_C"/>
</dbReference>
<dbReference type="OrthoDB" id="2370124at2"/>
<comment type="subcellular location">
    <subcellularLocation>
        <location evidence="1">Membrane</location>
        <topology evidence="1">Lipid-anchor</topology>
    </subcellularLocation>
</comment>
<evidence type="ECO:0000313" key="10">
    <source>
        <dbReference type="EMBL" id="TLS48316.1"/>
    </source>
</evidence>
<proteinExistence type="inferred from homology"/>
<dbReference type="InterPro" id="IPR038501">
    <property type="entry name" value="Spore_GerAC_C_sf"/>
</dbReference>
<name>A0A5R9G1Z4_9BACL</name>
<sequence length="379" mass="42808">MSGAARWLRLLLLISFALALAGCWDQREIEERTSVVAIGVDRDETDPKLLSISVQIPIPIKIAGSSGGGGGSGDPVRVMRASGRTMIEAFNNLQRRVNQQLFYGHTRVIAIGEEMAKNGLDEVMDAFRRDPQIRRLLWPIVVKGKAVELLQTKPELEQIPTVFLMSLIENGAETGRIPDVNLGKFYINLSSNSEHPFLNYMEVGPTGVRWAGIAVFKEDKMLGTLDDQQTWSFMRIAERQNGGPIVFPHKGNEDELLSFTTDTTRVDETYRLENGRVQAKFTVYVEGDLIAKSFDTDFSGPSQIAELERGAERYLEEEARKLMDTLQNEYDADILGVGSKLRAYHPRIWREVRDADYFAEADIKVNYRVKLRRTGMEME</sequence>
<dbReference type="Gene3D" id="3.30.300.210">
    <property type="entry name" value="Nutrient germinant receptor protein C, domain 3"/>
    <property type="match status" value="1"/>
</dbReference>
<comment type="caution">
    <text evidence="10">The sequence shown here is derived from an EMBL/GenBank/DDBJ whole genome shotgun (WGS) entry which is preliminary data.</text>
</comment>
<evidence type="ECO:0000256" key="2">
    <source>
        <dbReference type="ARBA" id="ARBA00007886"/>
    </source>
</evidence>
<reference evidence="10 11" key="1">
    <citation type="submission" date="2019-05" db="EMBL/GenBank/DDBJ databases">
        <authorList>
            <person name="Narsing Rao M.P."/>
            <person name="Li W.J."/>
        </authorList>
    </citation>
    <scope>NUCLEOTIDE SEQUENCE [LARGE SCALE GENOMIC DNA]</scope>
    <source>
        <strain evidence="10 11">SYSU_K30003</strain>
    </source>
</reference>
<keyword evidence="6" id="KW-0564">Palmitate</keyword>
<keyword evidence="4" id="KW-0732">Signal</keyword>
<dbReference type="PANTHER" id="PTHR35789">
    <property type="entry name" value="SPORE GERMINATION PROTEIN B3"/>
    <property type="match status" value="1"/>
</dbReference>
<accession>A0A5R9G1Z4</accession>
<dbReference type="NCBIfam" id="TIGR02887">
    <property type="entry name" value="spore_ger_x_C"/>
    <property type="match status" value="1"/>
</dbReference>
<evidence type="ECO:0000256" key="1">
    <source>
        <dbReference type="ARBA" id="ARBA00004635"/>
    </source>
</evidence>
<dbReference type="Proteomes" id="UP000309676">
    <property type="component" value="Unassembled WGS sequence"/>
</dbReference>
<dbReference type="InterPro" id="IPR057336">
    <property type="entry name" value="GerAC_N"/>
</dbReference>
<dbReference type="EMBL" id="VCIW01000040">
    <property type="protein sequence ID" value="TLS48316.1"/>
    <property type="molecule type" value="Genomic_DNA"/>
</dbReference>
<feature type="domain" description="Spore germination protein N-terminal" evidence="9">
    <location>
        <begin position="25"/>
        <end position="203"/>
    </location>
</feature>
<dbReference type="AlphaFoldDB" id="A0A5R9G1Z4"/>
<evidence type="ECO:0000313" key="11">
    <source>
        <dbReference type="Proteomes" id="UP000309676"/>
    </source>
</evidence>